<dbReference type="KEGG" id="dgi:Desgi_1291"/>
<evidence type="ECO:0000313" key="1">
    <source>
        <dbReference type="EMBL" id="AGL00799.1"/>
    </source>
</evidence>
<organism evidence="1 2">
    <name type="scientific">Desulfoscipio gibsoniae DSM 7213</name>
    <dbReference type="NCBI Taxonomy" id="767817"/>
    <lineage>
        <taxon>Bacteria</taxon>
        <taxon>Bacillati</taxon>
        <taxon>Bacillota</taxon>
        <taxon>Clostridia</taxon>
        <taxon>Eubacteriales</taxon>
        <taxon>Desulfallaceae</taxon>
        <taxon>Desulfoscipio</taxon>
    </lineage>
</organism>
<proteinExistence type="predicted"/>
<protein>
    <recommendedName>
        <fullName evidence="3">DUF1694 domain-containing protein</fullName>
    </recommendedName>
</protein>
<sequence length="193" mass="21520">MVSDMQREESGSWVNKNALDRVLAEGIHGTPEIKHDEKIHYLGEFRERVIRMLTKEQVEETAVYPEILQSLKDQRAAKVIISGDINYSSSEKYRRLAVKMGKTCTVVHDPALVGNVGLVVVGNNAVDVAVIEVPDRKTRLAQLGVPASLADAAGKKVCEKCYQKITEADPEEVINYRKLTLADRFWGEYCAAC</sequence>
<dbReference type="HOGENOM" id="CLU_119505_0_0_9"/>
<dbReference type="EMBL" id="CP003273">
    <property type="protein sequence ID" value="AGL00799.1"/>
    <property type="molecule type" value="Genomic_DNA"/>
</dbReference>
<dbReference type="eggNOG" id="COG5506">
    <property type="taxonomic scope" value="Bacteria"/>
</dbReference>
<accession>R4KDY5</accession>
<dbReference type="InterPro" id="IPR029064">
    <property type="entry name" value="Ribosomal_eL30-like_sf"/>
</dbReference>
<gene>
    <name evidence="1" type="ORF">Desgi_1291</name>
</gene>
<name>R4KDY5_9FIRM</name>
<dbReference type="Pfam" id="PF07997">
    <property type="entry name" value="DUF1694"/>
    <property type="match status" value="1"/>
</dbReference>
<dbReference type="Proteomes" id="UP000013520">
    <property type="component" value="Chromosome"/>
</dbReference>
<dbReference type="STRING" id="767817.Desgi_1291"/>
<dbReference type="SUPFAM" id="SSF160515">
    <property type="entry name" value="YueI-like"/>
    <property type="match status" value="1"/>
</dbReference>
<dbReference type="InterPro" id="IPR012543">
    <property type="entry name" value="DUF1694"/>
</dbReference>
<evidence type="ECO:0008006" key="3">
    <source>
        <dbReference type="Google" id="ProtNLM"/>
    </source>
</evidence>
<keyword evidence="2" id="KW-1185">Reference proteome</keyword>
<dbReference type="Gene3D" id="3.30.1330.30">
    <property type="match status" value="1"/>
</dbReference>
<dbReference type="AlphaFoldDB" id="R4KDY5"/>
<evidence type="ECO:0000313" key="2">
    <source>
        <dbReference type="Proteomes" id="UP000013520"/>
    </source>
</evidence>
<reference evidence="1 2" key="1">
    <citation type="submission" date="2012-01" db="EMBL/GenBank/DDBJ databases">
        <title>Complete sequence of Desulfotomaculum gibsoniae DSM 7213.</title>
        <authorList>
            <consortium name="US DOE Joint Genome Institute"/>
            <person name="Lucas S."/>
            <person name="Han J."/>
            <person name="Lapidus A."/>
            <person name="Cheng J.-F."/>
            <person name="Goodwin L."/>
            <person name="Pitluck S."/>
            <person name="Peters L."/>
            <person name="Ovchinnikova G."/>
            <person name="Teshima H."/>
            <person name="Detter J.C."/>
            <person name="Han C."/>
            <person name="Tapia R."/>
            <person name="Land M."/>
            <person name="Hauser L."/>
            <person name="Kyrpides N."/>
            <person name="Ivanova N."/>
            <person name="Pagani I."/>
            <person name="Parshina S."/>
            <person name="Plugge C."/>
            <person name="Muyzer G."/>
            <person name="Kuever J."/>
            <person name="Ivanova A."/>
            <person name="Nazina T."/>
            <person name="Klenk H.-P."/>
            <person name="Brambilla E."/>
            <person name="Spring S."/>
            <person name="Stams A.F."/>
            <person name="Woyke T."/>
        </authorList>
    </citation>
    <scope>NUCLEOTIDE SEQUENCE [LARGE SCALE GENOMIC DNA]</scope>
    <source>
        <strain evidence="1 2">DSM 7213</strain>
    </source>
</reference>